<organism evidence="2 3">
    <name type="scientific">Durio zibethinus</name>
    <name type="common">Durian</name>
    <dbReference type="NCBI Taxonomy" id="66656"/>
    <lineage>
        <taxon>Eukaryota</taxon>
        <taxon>Viridiplantae</taxon>
        <taxon>Streptophyta</taxon>
        <taxon>Embryophyta</taxon>
        <taxon>Tracheophyta</taxon>
        <taxon>Spermatophyta</taxon>
        <taxon>Magnoliopsida</taxon>
        <taxon>eudicotyledons</taxon>
        <taxon>Gunneridae</taxon>
        <taxon>Pentapetalae</taxon>
        <taxon>rosids</taxon>
        <taxon>malvids</taxon>
        <taxon>Malvales</taxon>
        <taxon>Malvaceae</taxon>
        <taxon>Helicteroideae</taxon>
        <taxon>Durio</taxon>
    </lineage>
</organism>
<protein>
    <submittedName>
        <fullName evidence="3">Uncharacterized protein LOC111281556</fullName>
    </submittedName>
</protein>
<dbReference type="AlphaFoldDB" id="A0A6P5X9C8"/>
<evidence type="ECO:0000313" key="3">
    <source>
        <dbReference type="RefSeq" id="XP_022725015.1"/>
    </source>
</evidence>
<gene>
    <name evidence="3" type="primary">LOC111281556</name>
</gene>
<feature type="coiled-coil region" evidence="1">
    <location>
        <begin position="104"/>
        <end position="131"/>
    </location>
</feature>
<sequence>MKTTLDSATGGAIMSKAPEVANELIKRWMPVITSGAWKESPTRTSPPPQQFIYLAGYTYPGIPSTSNLRQYQSYVNPIFTKIVVELIPVPNLDDLKEKKKLRPKEKEILKASKAKQKINLLEKRLQAVEGIGSYGLVDAARLCLILDVVIPQKFKVPEFKKYDGTKCPKTHIIMYCQKMAAHAKNEKLLMHVFQDNLTGSAARWYVQLDKTHICS</sequence>
<evidence type="ECO:0000313" key="2">
    <source>
        <dbReference type="Proteomes" id="UP000515121"/>
    </source>
</evidence>
<dbReference type="OrthoDB" id="1432691at2759"/>
<dbReference type="RefSeq" id="XP_022725015.1">
    <property type="nucleotide sequence ID" value="XM_022869280.1"/>
</dbReference>
<keyword evidence="2" id="KW-1185">Reference proteome</keyword>
<reference evidence="3" key="1">
    <citation type="submission" date="2025-08" db="UniProtKB">
        <authorList>
            <consortium name="RefSeq"/>
        </authorList>
    </citation>
    <scope>IDENTIFICATION</scope>
    <source>
        <tissue evidence="3">Fruit stalk</tissue>
    </source>
</reference>
<name>A0A6P5X9C8_DURZI</name>
<dbReference type="KEGG" id="dzi:111281556"/>
<dbReference type="PANTHER" id="PTHR33223:SF8">
    <property type="entry name" value="OS04G0172440 PROTEIN"/>
    <property type="match status" value="1"/>
</dbReference>
<keyword evidence="1" id="KW-0175">Coiled coil</keyword>
<dbReference type="GeneID" id="111281556"/>
<dbReference type="PANTHER" id="PTHR33223">
    <property type="entry name" value="CCHC-TYPE DOMAIN-CONTAINING PROTEIN"/>
    <property type="match status" value="1"/>
</dbReference>
<proteinExistence type="predicted"/>
<evidence type="ECO:0000256" key="1">
    <source>
        <dbReference type="SAM" id="Coils"/>
    </source>
</evidence>
<dbReference type="Proteomes" id="UP000515121">
    <property type="component" value="Unplaced"/>
</dbReference>
<accession>A0A6P5X9C8</accession>